<dbReference type="OrthoDB" id="292213at2759"/>
<feature type="transmembrane region" description="Helical" evidence="8">
    <location>
        <begin position="213"/>
        <end position="232"/>
    </location>
</feature>
<accession>A0A0D2WPF2</accession>
<feature type="transmembrane region" description="Helical" evidence="8">
    <location>
        <begin position="37"/>
        <end position="60"/>
    </location>
</feature>
<evidence type="ECO:0000313" key="10">
    <source>
        <dbReference type="Proteomes" id="UP000008743"/>
    </source>
</evidence>
<keyword evidence="10" id="KW-1185">Reference proteome</keyword>
<proteinExistence type="predicted"/>
<feature type="transmembrane region" description="Helical" evidence="8">
    <location>
        <begin position="156"/>
        <end position="175"/>
    </location>
</feature>
<dbReference type="AlphaFoldDB" id="A0A0D2WPF2"/>
<dbReference type="PANTHER" id="PTHR14856">
    <property type="entry name" value="PQ-LOOP REPEAT-CONTAINING PROTEIN 1-LIKE PROTEIN"/>
    <property type="match status" value="1"/>
</dbReference>
<dbReference type="EMBL" id="KE346364">
    <property type="protein sequence ID" value="KJE92528.1"/>
    <property type="molecule type" value="Genomic_DNA"/>
</dbReference>
<evidence type="ECO:0000256" key="1">
    <source>
        <dbReference type="ARBA" id="ARBA00004141"/>
    </source>
</evidence>
<gene>
    <name evidence="9" type="ORF">CAOG_003478</name>
</gene>
<dbReference type="InterPro" id="IPR006603">
    <property type="entry name" value="PQ-loop_rpt"/>
</dbReference>
<protein>
    <recommendedName>
        <fullName evidence="6">Solute carrier family 66 member 2</fullName>
    </recommendedName>
    <alternativeName>
        <fullName evidence="7">PQ-loop repeat-containing protein 1</fullName>
    </alternativeName>
</protein>
<evidence type="ECO:0000256" key="8">
    <source>
        <dbReference type="SAM" id="Phobius"/>
    </source>
</evidence>
<dbReference type="eggNOG" id="KOG2913">
    <property type="taxonomic scope" value="Eukaryota"/>
</dbReference>
<feature type="transmembrane region" description="Helical" evidence="8">
    <location>
        <begin position="238"/>
        <end position="261"/>
    </location>
</feature>
<organism evidence="9 10">
    <name type="scientific">Capsaspora owczarzaki (strain ATCC 30864)</name>
    <dbReference type="NCBI Taxonomy" id="595528"/>
    <lineage>
        <taxon>Eukaryota</taxon>
        <taxon>Filasterea</taxon>
        <taxon>Capsaspora</taxon>
    </lineage>
</organism>
<dbReference type="OMA" id="FKMWFFF"/>
<evidence type="ECO:0000256" key="2">
    <source>
        <dbReference type="ARBA" id="ARBA00022692"/>
    </source>
</evidence>
<keyword evidence="2 8" id="KW-0812">Transmembrane</keyword>
<dbReference type="FunFam" id="1.20.1280.290:FF:000005">
    <property type="entry name" value="PQ-loop repeat-containing protein 1"/>
    <property type="match status" value="1"/>
</dbReference>
<dbReference type="FunFam" id="1.20.1280.290:FF:000008">
    <property type="entry name" value="PQ-loop repeat-containing protein 1"/>
    <property type="match status" value="1"/>
</dbReference>
<evidence type="ECO:0000313" key="9">
    <source>
        <dbReference type="EMBL" id="KJE92528.1"/>
    </source>
</evidence>
<dbReference type="Gene3D" id="1.20.1280.290">
    <property type="match status" value="2"/>
</dbReference>
<dbReference type="Pfam" id="PF04193">
    <property type="entry name" value="PQ-loop"/>
    <property type="match status" value="2"/>
</dbReference>
<sequence length="268" mass="29201">MVDLGDFVGFIAAAFMIFGGVLPYVPQYLAIKQTRNASGFSTFVSLILILANIVRLYFWLGKRFEMALVYQSVVMLVAQLMMLELCVSMRSSSSSSLAFDDLATGSNGSGVAALGASLSSSALSSARRSNANKSPFAIAHLFDPATFWQWSNFQDYTMFLVVFTAALGVVSVMLIQQNWFVELLGVASVALEASLAIPQFLKNWRTKSTAGMSNAMVLGWLAGDVFKTIYFVTRHSPLQFICCGIVQVLVDLAILAQVFLYPSNKSLS</sequence>
<comment type="subcellular location">
    <subcellularLocation>
        <location evidence="1">Membrane</location>
        <topology evidence="1">Multi-pass membrane protein</topology>
    </subcellularLocation>
</comment>
<dbReference type="RefSeq" id="XP_004348383.1">
    <property type="nucleotide sequence ID" value="XM_004348333.2"/>
</dbReference>
<evidence type="ECO:0000256" key="5">
    <source>
        <dbReference type="ARBA" id="ARBA00023136"/>
    </source>
</evidence>
<dbReference type="GO" id="GO:0016020">
    <property type="term" value="C:membrane"/>
    <property type="evidence" value="ECO:0007669"/>
    <property type="project" value="UniProtKB-SubCell"/>
</dbReference>
<dbReference type="PhylomeDB" id="A0A0D2WPF2"/>
<keyword evidence="5 8" id="KW-0472">Membrane</keyword>
<dbReference type="GO" id="GO:0005829">
    <property type="term" value="C:cytosol"/>
    <property type="evidence" value="ECO:0007669"/>
    <property type="project" value="GOC"/>
</dbReference>
<evidence type="ECO:0000256" key="4">
    <source>
        <dbReference type="ARBA" id="ARBA00022989"/>
    </source>
</evidence>
<evidence type="ECO:0000256" key="3">
    <source>
        <dbReference type="ARBA" id="ARBA00022737"/>
    </source>
</evidence>
<dbReference type="GO" id="GO:0042147">
    <property type="term" value="P:retrograde transport, endosome to Golgi"/>
    <property type="evidence" value="ECO:0007669"/>
    <property type="project" value="TreeGrafter"/>
</dbReference>
<dbReference type="PANTHER" id="PTHR14856:SF9">
    <property type="entry name" value="PQ-LOOP REPEAT-CONTAINING PROTEIN 1"/>
    <property type="match status" value="1"/>
</dbReference>
<keyword evidence="3" id="KW-0677">Repeat</keyword>
<keyword evidence="4 8" id="KW-1133">Transmembrane helix</keyword>
<dbReference type="GO" id="GO:0005802">
    <property type="term" value="C:trans-Golgi network"/>
    <property type="evidence" value="ECO:0007669"/>
    <property type="project" value="TreeGrafter"/>
</dbReference>
<dbReference type="GO" id="GO:0005768">
    <property type="term" value="C:endosome"/>
    <property type="evidence" value="ECO:0007669"/>
    <property type="project" value="TreeGrafter"/>
</dbReference>
<dbReference type="SMART" id="SM00679">
    <property type="entry name" value="CTNS"/>
    <property type="match status" value="2"/>
</dbReference>
<name>A0A0D2WPF2_CAPO3</name>
<feature type="transmembrane region" description="Helical" evidence="8">
    <location>
        <begin position="6"/>
        <end position="25"/>
    </location>
</feature>
<evidence type="ECO:0000256" key="6">
    <source>
        <dbReference type="ARBA" id="ARBA00040648"/>
    </source>
</evidence>
<dbReference type="Proteomes" id="UP000008743">
    <property type="component" value="Unassembled WGS sequence"/>
</dbReference>
<dbReference type="InterPro" id="IPR052241">
    <property type="entry name" value="SLC66/Scramblase_ANY1"/>
</dbReference>
<dbReference type="STRING" id="595528.A0A0D2WPF2"/>
<reference evidence="10" key="1">
    <citation type="submission" date="2011-02" db="EMBL/GenBank/DDBJ databases">
        <title>The Genome Sequence of Capsaspora owczarzaki ATCC 30864.</title>
        <authorList>
            <person name="Russ C."/>
            <person name="Cuomo C."/>
            <person name="Burger G."/>
            <person name="Gray M.W."/>
            <person name="Holland P.W.H."/>
            <person name="King N."/>
            <person name="Lang F.B.F."/>
            <person name="Roger A.J."/>
            <person name="Ruiz-Trillo I."/>
            <person name="Young S.K."/>
            <person name="Zeng Q."/>
            <person name="Gargeya S."/>
            <person name="Alvarado L."/>
            <person name="Berlin A."/>
            <person name="Chapman S.B."/>
            <person name="Chen Z."/>
            <person name="Freedman E."/>
            <person name="Gellesch M."/>
            <person name="Goldberg J."/>
            <person name="Griggs A."/>
            <person name="Gujja S."/>
            <person name="Heilman E."/>
            <person name="Heiman D."/>
            <person name="Howarth C."/>
            <person name="Mehta T."/>
            <person name="Neiman D."/>
            <person name="Pearson M."/>
            <person name="Roberts A."/>
            <person name="Saif S."/>
            <person name="Shea T."/>
            <person name="Shenoy N."/>
            <person name="Sisk P."/>
            <person name="Stolte C."/>
            <person name="Sykes S."/>
            <person name="White J."/>
            <person name="Yandava C."/>
            <person name="Haas B."/>
            <person name="Nusbaum C."/>
            <person name="Birren B."/>
        </authorList>
    </citation>
    <scope>NUCLEOTIDE SEQUENCE</scope>
    <source>
        <strain evidence="10">ATCC 30864</strain>
    </source>
</reference>
<dbReference type="GO" id="GO:0045332">
    <property type="term" value="P:phospholipid translocation"/>
    <property type="evidence" value="ECO:0007669"/>
    <property type="project" value="TreeGrafter"/>
</dbReference>
<dbReference type="InParanoid" id="A0A0D2WPF2"/>
<evidence type="ECO:0000256" key="7">
    <source>
        <dbReference type="ARBA" id="ARBA00043159"/>
    </source>
</evidence>